<feature type="compositionally biased region" description="Pro residues" evidence="1">
    <location>
        <begin position="60"/>
        <end position="74"/>
    </location>
</feature>
<feature type="region of interest" description="Disordered" evidence="1">
    <location>
        <begin position="54"/>
        <end position="97"/>
    </location>
</feature>
<sequence length="97" mass="10484">MRSSTVTYVYRCGCTDTIVFDFGVSSFLNVNSPMPRETITTVLDELCFDCDSIPTFEATPPSPSPPRPPAPQPEASPGSSPKRPALRELPLNAVPTL</sequence>
<gene>
    <name evidence="2" type="ORF">JX265_009620</name>
</gene>
<comment type="caution">
    <text evidence="2">The sequence shown here is derived from an EMBL/GenBank/DDBJ whole genome shotgun (WGS) entry which is preliminary data.</text>
</comment>
<dbReference type="Proteomes" id="UP000829685">
    <property type="component" value="Unassembled WGS sequence"/>
</dbReference>
<accession>A0A9P9WFQ9</accession>
<dbReference type="AlphaFoldDB" id="A0A9P9WFQ9"/>
<protein>
    <submittedName>
        <fullName evidence="2">Uncharacterized protein</fullName>
    </submittedName>
</protein>
<evidence type="ECO:0000256" key="1">
    <source>
        <dbReference type="SAM" id="MobiDB-lite"/>
    </source>
</evidence>
<evidence type="ECO:0000313" key="2">
    <source>
        <dbReference type="EMBL" id="KAI1861001.1"/>
    </source>
</evidence>
<dbReference type="EMBL" id="JAFIMR010000030">
    <property type="protein sequence ID" value="KAI1861001.1"/>
    <property type="molecule type" value="Genomic_DNA"/>
</dbReference>
<reference evidence="2" key="1">
    <citation type="submission" date="2021-03" db="EMBL/GenBank/DDBJ databases">
        <title>Revisited historic fungal species revealed as producer of novel bioactive compounds through whole genome sequencing and comparative genomics.</title>
        <authorList>
            <person name="Vignolle G.A."/>
            <person name="Hochenegger N."/>
            <person name="Mach R.L."/>
            <person name="Mach-Aigner A.R."/>
            <person name="Javad Rahimi M."/>
            <person name="Salim K.A."/>
            <person name="Chan C.M."/>
            <person name="Lim L.B.L."/>
            <person name="Cai F."/>
            <person name="Druzhinina I.S."/>
            <person name="U'Ren J.M."/>
            <person name="Derntl C."/>
        </authorList>
    </citation>
    <scope>NUCLEOTIDE SEQUENCE</scope>
    <source>
        <strain evidence="2">TUCIM 5799</strain>
    </source>
</reference>
<keyword evidence="3" id="KW-1185">Reference proteome</keyword>
<proteinExistence type="predicted"/>
<name>A0A9P9WFQ9_9PEZI</name>
<evidence type="ECO:0000313" key="3">
    <source>
        <dbReference type="Proteomes" id="UP000829685"/>
    </source>
</evidence>
<organism evidence="2 3">
    <name type="scientific">Neoarthrinium moseri</name>
    <dbReference type="NCBI Taxonomy" id="1658444"/>
    <lineage>
        <taxon>Eukaryota</taxon>
        <taxon>Fungi</taxon>
        <taxon>Dikarya</taxon>
        <taxon>Ascomycota</taxon>
        <taxon>Pezizomycotina</taxon>
        <taxon>Sordariomycetes</taxon>
        <taxon>Xylariomycetidae</taxon>
        <taxon>Amphisphaeriales</taxon>
        <taxon>Apiosporaceae</taxon>
        <taxon>Neoarthrinium</taxon>
    </lineage>
</organism>